<gene>
    <name evidence="3" type="ORF">TresaDRAFT_0718</name>
</gene>
<dbReference type="InterPro" id="IPR011990">
    <property type="entry name" value="TPR-like_helical_dom_sf"/>
</dbReference>
<sequence length="487" mass="54529">MKIVRKSCAAFVSACIFAVGAFGASNSSSSISSGGVKTVNRVSGAAVSSPSDAQFAAELGNALENGTAEDALKLFESHSTDDPGLLSLKASLLLSSGDVKSASALASKLLKDNPEDIDILTLNVMTAKQSGDTVKKNQCLRKIIALDPKNPDANIELGDEQALRKDFNRALGYYRTAWMSEATNTTAWFGYGKMNYYLSKDKDARRAFERILTMDPENDQALAYLGKLEGENKKYKSAKEYIDRAIAINPNSSDYYLDLGTYDRFLGKYDEAEGAWQRAVELDPNYFLGYAYLAGLYDEQEKEDKAFECYKQVVLKNPGYYYAYESIGMHAWRTGDFEFARKAFLEAAKYNAENVSYPLMVTACLYKQNKVKDARDYSESVYRKIQDKSSVDYKMLRMYHDQMGDNDVTLAVQKLGNNAEKGNITSNRGKYLYYLALYYDIKGDVSLAQKFYAEICAIQSPMFFEYRLAKWSLNPDSDEAAREVGKK</sequence>
<evidence type="ECO:0000313" key="3">
    <source>
        <dbReference type="EMBL" id="EIC00893.1"/>
    </source>
</evidence>
<dbReference type="OrthoDB" id="354603at2"/>
<dbReference type="PROSITE" id="PS50005">
    <property type="entry name" value="TPR"/>
    <property type="match status" value="3"/>
</dbReference>
<dbReference type="Pfam" id="PF14559">
    <property type="entry name" value="TPR_19"/>
    <property type="match status" value="1"/>
</dbReference>
<accession>H7ENG5</accession>
<organism evidence="3 4">
    <name type="scientific">Treponema saccharophilum DSM 2985</name>
    <dbReference type="NCBI Taxonomy" id="907348"/>
    <lineage>
        <taxon>Bacteria</taxon>
        <taxon>Pseudomonadati</taxon>
        <taxon>Spirochaetota</taxon>
        <taxon>Spirochaetia</taxon>
        <taxon>Spirochaetales</taxon>
        <taxon>Treponemataceae</taxon>
        <taxon>Treponema</taxon>
    </lineage>
</organism>
<name>H7ENG5_9SPIR</name>
<keyword evidence="4" id="KW-1185">Reference proteome</keyword>
<dbReference type="Proteomes" id="UP000003571">
    <property type="component" value="Unassembled WGS sequence"/>
</dbReference>
<dbReference type="PATRIC" id="fig|907348.3.peg.2485"/>
<dbReference type="eggNOG" id="COG0457">
    <property type="taxonomic scope" value="Bacteria"/>
</dbReference>
<protein>
    <submittedName>
        <fullName evidence="3">Tetratricopeptide TPR_1 repeat-containing protein</fullName>
    </submittedName>
</protein>
<dbReference type="Pfam" id="PF13432">
    <property type="entry name" value="TPR_16"/>
    <property type="match status" value="1"/>
</dbReference>
<dbReference type="EMBL" id="AGRW01000053">
    <property type="protein sequence ID" value="EIC00893.1"/>
    <property type="molecule type" value="Genomic_DNA"/>
</dbReference>
<evidence type="ECO:0000313" key="4">
    <source>
        <dbReference type="Proteomes" id="UP000003571"/>
    </source>
</evidence>
<proteinExistence type="predicted"/>
<comment type="caution">
    <text evidence="3">The sequence shown here is derived from an EMBL/GenBank/DDBJ whole genome shotgun (WGS) entry which is preliminary data.</text>
</comment>
<keyword evidence="2" id="KW-0732">Signal</keyword>
<dbReference type="Gene3D" id="1.25.40.10">
    <property type="entry name" value="Tetratricopeptide repeat domain"/>
    <property type="match status" value="2"/>
</dbReference>
<feature type="repeat" description="TPR" evidence="1">
    <location>
        <begin position="219"/>
        <end position="252"/>
    </location>
</feature>
<dbReference type="AlphaFoldDB" id="H7ENG5"/>
<feature type="repeat" description="TPR" evidence="1">
    <location>
        <begin position="185"/>
        <end position="218"/>
    </location>
</feature>
<keyword evidence="1" id="KW-0802">TPR repeat</keyword>
<dbReference type="RefSeq" id="WP_002706055.1">
    <property type="nucleotide sequence ID" value="NZ_AGRW01000053.1"/>
</dbReference>
<dbReference type="SMART" id="SM00028">
    <property type="entry name" value="TPR"/>
    <property type="match status" value="7"/>
</dbReference>
<dbReference type="SUPFAM" id="SSF81901">
    <property type="entry name" value="HCP-like"/>
    <property type="match status" value="1"/>
</dbReference>
<dbReference type="SUPFAM" id="SSF48452">
    <property type="entry name" value="TPR-like"/>
    <property type="match status" value="1"/>
</dbReference>
<dbReference type="InterPro" id="IPR019734">
    <property type="entry name" value="TPR_rpt"/>
</dbReference>
<feature type="signal peptide" evidence="2">
    <location>
        <begin position="1"/>
        <end position="23"/>
    </location>
</feature>
<dbReference type="PANTHER" id="PTHR12558:SF13">
    <property type="entry name" value="CELL DIVISION CYCLE PROTEIN 27 HOMOLOG"/>
    <property type="match status" value="1"/>
</dbReference>
<evidence type="ECO:0000256" key="2">
    <source>
        <dbReference type="SAM" id="SignalP"/>
    </source>
</evidence>
<evidence type="ECO:0000256" key="1">
    <source>
        <dbReference type="PROSITE-ProRule" id="PRU00339"/>
    </source>
</evidence>
<dbReference type="PANTHER" id="PTHR12558">
    <property type="entry name" value="CELL DIVISION CYCLE 16,23,27"/>
    <property type="match status" value="1"/>
</dbReference>
<feature type="repeat" description="TPR" evidence="1">
    <location>
        <begin position="253"/>
        <end position="286"/>
    </location>
</feature>
<dbReference type="STRING" id="907348.TresaDRAFT_0718"/>
<reference evidence="3 4" key="1">
    <citation type="submission" date="2011-09" db="EMBL/GenBank/DDBJ databases">
        <title>The draft genome of Treponema saccharophilum DSM 2985.</title>
        <authorList>
            <consortium name="US DOE Joint Genome Institute (JGI-PGF)"/>
            <person name="Lucas S."/>
            <person name="Copeland A."/>
            <person name="Lapidus A."/>
            <person name="Glavina del Rio T."/>
            <person name="Dalin E."/>
            <person name="Tice H."/>
            <person name="Bruce D."/>
            <person name="Goodwin L."/>
            <person name="Pitluck S."/>
            <person name="Peters L."/>
            <person name="Kyrpides N."/>
            <person name="Mavromatis K."/>
            <person name="Ivanova N."/>
            <person name="Markowitz V."/>
            <person name="Cheng J.-F."/>
            <person name="Hugenholtz P."/>
            <person name="Woyke T."/>
            <person name="Wu D."/>
            <person name="Gronow S."/>
            <person name="Wellnitz S."/>
            <person name="Brambilla E."/>
            <person name="Klenk H.-P."/>
            <person name="Eisen J.A."/>
        </authorList>
    </citation>
    <scope>NUCLEOTIDE SEQUENCE [LARGE SCALE GENOMIC DNA]</scope>
    <source>
        <strain evidence="3 4">DSM 2985</strain>
    </source>
</reference>
<feature type="chain" id="PRO_5003610265" evidence="2">
    <location>
        <begin position="24"/>
        <end position="487"/>
    </location>
</feature>